<dbReference type="EMBL" id="KP202969">
    <property type="protein sequence ID" value="AJD82817.1"/>
    <property type="molecule type" value="Genomic_DNA"/>
</dbReference>
<organism evidence="1 2">
    <name type="scientific">Achromobacter phage JWX</name>
    <dbReference type="NCBI Taxonomy" id="1589746"/>
    <lineage>
        <taxon>Viruses</taxon>
        <taxon>Duplodnaviria</taxon>
        <taxon>Heunggongvirae</taxon>
        <taxon>Uroviricota</taxon>
        <taxon>Caudoviricetes</taxon>
        <taxon>Steinhofvirus</taxon>
        <taxon>Steinhofvirus JWX</taxon>
    </lineage>
</organism>
<evidence type="ECO:0000313" key="1">
    <source>
        <dbReference type="EMBL" id="AJD82817.1"/>
    </source>
</evidence>
<name>A0A0B4ZZE4_9CAUD</name>
<evidence type="ECO:0000313" key="2">
    <source>
        <dbReference type="Proteomes" id="UP000031727"/>
    </source>
</evidence>
<dbReference type="KEGG" id="vg:26623461"/>
<proteinExistence type="predicted"/>
<dbReference type="RefSeq" id="YP_009196236.1">
    <property type="nucleotide sequence ID" value="NC_028768.1"/>
</dbReference>
<protein>
    <submittedName>
        <fullName evidence="1">Uncharacterized protein</fullName>
    </submittedName>
</protein>
<dbReference type="Proteomes" id="UP000031727">
    <property type="component" value="Segment"/>
</dbReference>
<gene>
    <name evidence="1" type="ORF">JWX_00052</name>
</gene>
<sequence>MAMVKCITPVGRVSFPSVSAASSYEGSAPKYSLKLAFEPEKVQNLKQALHYEQAELLNRRKSAYHFTIRQAVREMIRRRITARLAELLAASAKRA</sequence>
<dbReference type="InterPro" id="IPR012340">
    <property type="entry name" value="NA-bd_OB-fold"/>
</dbReference>
<keyword evidence="2" id="KW-1185">Reference proteome</keyword>
<dbReference type="GeneID" id="26623461"/>
<reference evidence="1 2" key="1">
    <citation type="submission" date="2014-11" db="EMBL/GenBank/DDBJ databases">
        <title>Characterization and genome comparisons of three Achromobacter phages of the Siphoviridae family.</title>
        <authorList>
            <person name="Dreiseikelmann B."/>
            <person name="Bunk B."/>
            <person name="Rohde M."/>
            <person name="Wittmann J."/>
        </authorList>
    </citation>
    <scope>NUCLEOTIDE SEQUENCE [LARGE SCALE GENOMIC DNA]</scope>
</reference>
<dbReference type="Gene3D" id="2.40.50.140">
    <property type="entry name" value="Nucleic acid-binding proteins"/>
    <property type="match status" value="1"/>
</dbReference>
<accession>A0A0B4ZZE4</accession>